<organism evidence="2 3">
    <name type="scientific">Blyttiomyces helicus</name>
    <dbReference type="NCBI Taxonomy" id="388810"/>
    <lineage>
        <taxon>Eukaryota</taxon>
        <taxon>Fungi</taxon>
        <taxon>Fungi incertae sedis</taxon>
        <taxon>Chytridiomycota</taxon>
        <taxon>Chytridiomycota incertae sedis</taxon>
        <taxon>Chytridiomycetes</taxon>
        <taxon>Chytridiomycetes incertae sedis</taxon>
        <taxon>Blyttiomyces</taxon>
    </lineage>
</organism>
<feature type="region of interest" description="Disordered" evidence="1">
    <location>
        <begin position="1"/>
        <end position="103"/>
    </location>
</feature>
<accession>A0A4P9VZX6</accession>
<evidence type="ECO:0000313" key="2">
    <source>
        <dbReference type="EMBL" id="RKO85401.1"/>
    </source>
</evidence>
<dbReference type="AlphaFoldDB" id="A0A4P9VZX6"/>
<reference evidence="3" key="1">
    <citation type="journal article" date="2018" name="Nat. Microbiol.">
        <title>Leveraging single-cell genomics to expand the fungal tree of life.</title>
        <authorList>
            <person name="Ahrendt S.R."/>
            <person name="Quandt C.A."/>
            <person name="Ciobanu D."/>
            <person name="Clum A."/>
            <person name="Salamov A."/>
            <person name="Andreopoulos B."/>
            <person name="Cheng J.F."/>
            <person name="Woyke T."/>
            <person name="Pelin A."/>
            <person name="Henrissat B."/>
            <person name="Reynolds N.K."/>
            <person name="Benny G.L."/>
            <person name="Smith M.E."/>
            <person name="James T.Y."/>
            <person name="Grigoriev I.V."/>
        </authorList>
    </citation>
    <scope>NUCLEOTIDE SEQUENCE [LARGE SCALE GENOMIC DNA]</scope>
</reference>
<evidence type="ECO:0000256" key="1">
    <source>
        <dbReference type="SAM" id="MobiDB-lite"/>
    </source>
</evidence>
<keyword evidence="3" id="KW-1185">Reference proteome</keyword>
<feature type="region of interest" description="Disordered" evidence="1">
    <location>
        <begin position="179"/>
        <end position="337"/>
    </location>
</feature>
<feature type="compositionally biased region" description="Acidic residues" evidence="1">
    <location>
        <begin position="256"/>
        <end position="266"/>
    </location>
</feature>
<feature type="compositionally biased region" description="Basic and acidic residues" evidence="1">
    <location>
        <begin position="206"/>
        <end position="224"/>
    </location>
</feature>
<dbReference type="EMBL" id="KZ999114">
    <property type="protein sequence ID" value="RKO85401.1"/>
    <property type="molecule type" value="Genomic_DNA"/>
</dbReference>
<feature type="compositionally biased region" description="Low complexity" evidence="1">
    <location>
        <begin position="286"/>
        <end position="302"/>
    </location>
</feature>
<sequence>MSAKHSSTVIDPFVFSPSAPSNPNQPTAPAPRLTHHLKKPATKRLIPAPIKKERRPPIPLKLTAPQQAERKAEPTPLSASASGSSSSSTAGRVRRKTKTALSSRSRRIRDFFEKLARAVSGIRHLDEDLLTREDVLAWCGEDPPLKAETGVGVVVKMEEEVVGDSATSECALGATLEGDAESEMGGGSGQSQKGDVIVGPGLDARPQLDDSVPTRDTFRPRLRDPTPSSPRRPAYPFVQESPLQDRLGTERHSDDSDFEDTDDPDILPDSCPLTYPEPPLEVIRAPTPVSSPSSDSSGRWSPGLASQRPLEQREQVAAASHPHLPPIPALPFPAQADEPPRLTRASLVNITSSTDPLAPAAHCMHLPGSPTSTILRIAAAEVDAIVAVETEDDVAVLELVRIAGTKEPWGWKQIAVLEKPAPPTPATAICFSSTKRTLLVLGSSLSGSSSTVLSVCDVGNLSVPLHVSRSDGLDGLEDDVAAIANDPCDLVVGGCGAVLVVRCSIAWG</sequence>
<gene>
    <name evidence="2" type="ORF">BDK51DRAFT_41877</name>
</gene>
<name>A0A4P9VZX6_9FUNG</name>
<proteinExistence type="predicted"/>
<dbReference type="Proteomes" id="UP000269721">
    <property type="component" value="Unassembled WGS sequence"/>
</dbReference>
<feature type="compositionally biased region" description="Polar residues" evidence="1">
    <location>
        <begin position="18"/>
        <end position="27"/>
    </location>
</feature>
<feature type="compositionally biased region" description="Low complexity" evidence="1">
    <location>
        <begin position="78"/>
        <end position="91"/>
    </location>
</feature>
<protein>
    <submittedName>
        <fullName evidence="2">Uncharacterized protein</fullName>
    </submittedName>
</protein>
<evidence type="ECO:0000313" key="3">
    <source>
        <dbReference type="Proteomes" id="UP000269721"/>
    </source>
</evidence>
<feature type="compositionally biased region" description="Basic residues" evidence="1">
    <location>
        <begin position="33"/>
        <end position="42"/>
    </location>
</feature>